<dbReference type="EMBL" id="FNHF01000002">
    <property type="protein sequence ID" value="SDM30374.1"/>
    <property type="molecule type" value="Genomic_DNA"/>
</dbReference>
<feature type="domain" description="Polymerase beta nucleotidyltransferase" evidence="1">
    <location>
        <begin position="24"/>
        <end position="95"/>
    </location>
</feature>
<dbReference type="OrthoDB" id="9809668at2"/>
<gene>
    <name evidence="2" type="ORF">SAMN05216244_2277</name>
</gene>
<dbReference type="AlphaFoldDB" id="A0A1G9S4P0"/>
<dbReference type="SUPFAM" id="SSF81301">
    <property type="entry name" value="Nucleotidyltransferase"/>
    <property type="match status" value="1"/>
</dbReference>
<sequence length="114" mass="13337">MNSHERTLNELKRVVEKTMPHHDVTVYLFESWARMQQKQSSDIDIAIDAERPISPALKQRLPDTLENSRIPYYIEVVELAEAKDSLKQNILDARTWMMNKIGNGHPRNTKSFFL</sequence>
<dbReference type="InterPro" id="IPR041633">
    <property type="entry name" value="Polbeta"/>
</dbReference>
<dbReference type="InterPro" id="IPR043519">
    <property type="entry name" value="NT_sf"/>
</dbReference>
<keyword evidence="3" id="KW-1185">Reference proteome</keyword>
<protein>
    <recommendedName>
        <fullName evidence="1">Polymerase beta nucleotidyltransferase domain-containing protein</fullName>
    </recommendedName>
</protein>
<evidence type="ECO:0000313" key="2">
    <source>
        <dbReference type="EMBL" id="SDM30374.1"/>
    </source>
</evidence>
<reference evidence="3" key="1">
    <citation type="submission" date="2016-10" db="EMBL/GenBank/DDBJ databases">
        <authorList>
            <person name="Varghese N."/>
            <person name="Submissions S."/>
        </authorList>
    </citation>
    <scope>NUCLEOTIDE SEQUENCE [LARGE SCALE GENOMIC DNA]</scope>
    <source>
        <strain evidence="3">CGMCC 1.6199</strain>
    </source>
</reference>
<dbReference type="CDD" id="cd05403">
    <property type="entry name" value="NT_KNTase_like"/>
    <property type="match status" value="1"/>
</dbReference>
<dbReference type="Proteomes" id="UP000182347">
    <property type="component" value="Unassembled WGS sequence"/>
</dbReference>
<dbReference type="STRING" id="482461.SAMN05216244_2277"/>
<proteinExistence type="predicted"/>
<dbReference type="RefSeq" id="WP_074598922.1">
    <property type="nucleotide sequence ID" value="NZ_FNHF01000002.1"/>
</dbReference>
<accession>A0A1G9S4P0</accession>
<name>A0A1G9S4P0_9BACI</name>
<dbReference type="Gene3D" id="3.30.460.10">
    <property type="entry name" value="Beta Polymerase, domain 2"/>
    <property type="match status" value="1"/>
</dbReference>
<organism evidence="2 3">
    <name type="scientific">Sediminibacillus halophilus</name>
    <dbReference type="NCBI Taxonomy" id="482461"/>
    <lineage>
        <taxon>Bacteria</taxon>
        <taxon>Bacillati</taxon>
        <taxon>Bacillota</taxon>
        <taxon>Bacilli</taxon>
        <taxon>Bacillales</taxon>
        <taxon>Bacillaceae</taxon>
        <taxon>Sediminibacillus</taxon>
    </lineage>
</organism>
<evidence type="ECO:0000313" key="3">
    <source>
        <dbReference type="Proteomes" id="UP000182347"/>
    </source>
</evidence>
<dbReference type="Pfam" id="PF18765">
    <property type="entry name" value="Polbeta"/>
    <property type="match status" value="1"/>
</dbReference>
<evidence type="ECO:0000259" key="1">
    <source>
        <dbReference type="Pfam" id="PF18765"/>
    </source>
</evidence>